<accession>A0AAV5GDK7</accession>
<dbReference type="PANTHER" id="PTHR23082:SF0">
    <property type="entry name" value="GENERAL TRANSCRIPTION FACTOR 3C POLYPEPTIDE 3"/>
    <property type="match status" value="1"/>
</dbReference>
<proteinExistence type="predicted"/>
<dbReference type="GO" id="GO:0006383">
    <property type="term" value="P:transcription by RNA polymerase III"/>
    <property type="evidence" value="ECO:0007669"/>
    <property type="project" value="InterPro"/>
</dbReference>
<feature type="region of interest" description="Disordered" evidence="2">
    <location>
        <begin position="51"/>
        <end position="117"/>
    </location>
</feature>
<feature type="compositionally biased region" description="Low complexity" evidence="2">
    <location>
        <begin position="21"/>
        <end position="38"/>
    </location>
</feature>
<feature type="compositionally biased region" description="Acidic residues" evidence="2">
    <location>
        <begin position="51"/>
        <end position="63"/>
    </location>
</feature>
<evidence type="ECO:0000313" key="3">
    <source>
        <dbReference type="EMBL" id="GJN87835.1"/>
    </source>
</evidence>
<dbReference type="Pfam" id="PF13181">
    <property type="entry name" value="TPR_8"/>
    <property type="match status" value="1"/>
</dbReference>
<feature type="compositionally biased region" description="Acidic residues" evidence="2">
    <location>
        <begin position="898"/>
        <end position="914"/>
    </location>
</feature>
<organism evidence="3 4">
    <name type="scientific">Rhodotorula paludigena</name>
    <dbReference type="NCBI Taxonomy" id="86838"/>
    <lineage>
        <taxon>Eukaryota</taxon>
        <taxon>Fungi</taxon>
        <taxon>Dikarya</taxon>
        <taxon>Basidiomycota</taxon>
        <taxon>Pucciniomycotina</taxon>
        <taxon>Microbotryomycetes</taxon>
        <taxon>Sporidiobolales</taxon>
        <taxon>Sporidiobolaceae</taxon>
        <taxon>Rhodotorula</taxon>
    </lineage>
</organism>
<evidence type="ECO:0000256" key="1">
    <source>
        <dbReference type="PROSITE-ProRule" id="PRU00339"/>
    </source>
</evidence>
<dbReference type="PANTHER" id="PTHR23082">
    <property type="entry name" value="TRANSCRIPTION INITIATION FACTOR IIIC TFIIIC , POLYPEPTIDE 3-RELATED"/>
    <property type="match status" value="1"/>
</dbReference>
<name>A0AAV5GDK7_9BASI</name>
<feature type="compositionally biased region" description="Basic residues" evidence="2">
    <location>
        <begin position="188"/>
        <end position="200"/>
    </location>
</feature>
<dbReference type="Pfam" id="PF14559">
    <property type="entry name" value="TPR_19"/>
    <property type="match status" value="1"/>
</dbReference>
<dbReference type="GO" id="GO:0000127">
    <property type="term" value="C:transcription factor TFIIIC complex"/>
    <property type="evidence" value="ECO:0007669"/>
    <property type="project" value="TreeGrafter"/>
</dbReference>
<dbReference type="InterPro" id="IPR011990">
    <property type="entry name" value="TPR-like_helical_dom_sf"/>
</dbReference>
<dbReference type="Gene3D" id="1.25.40.10">
    <property type="entry name" value="Tetratricopeptide repeat domain"/>
    <property type="match status" value="3"/>
</dbReference>
<feature type="repeat" description="TPR" evidence="1">
    <location>
        <begin position="543"/>
        <end position="576"/>
    </location>
</feature>
<evidence type="ECO:0000256" key="2">
    <source>
        <dbReference type="SAM" id="MobiDB-lite"/>
    </source>
</evidence>
<feature type="region of interest" description="Disordered" evidence="2">
    <location>
        <begin position="872"/>
        <end position="921"/>
    </location>
</feature>
<dbReference type="InterPro" id="IPR019734">
    <property type="entry name" value="TPR_rpt"/>
</dbReference>
<dbReference type="SMART" id="SM00028">
    <property type="entry name" value="TPR"/>
    <property type="match status" value="7"/>
</dbReference>
<sequence length="1094" mass="122301">MESLVPELQGFTPRPSTSNSAPFALDPALAGPGPASSAALAGRARYDAYWDDEDEYDDHEDSLDGSQYETDAEDEYQATQSRLPGAAGAKRTRRSSAGPLAQDGTPPAGARVDKGKGRAADQDLFALDDDEGGDEQLNRLIFAIRDSNSTGVGGATALDREFDRSIADELDAFDPDLMEDLSVGIKGRRRRRGRRTGGRRRAADVEPSPEVKRLLGQANQAYATGSLQEAIELLSEVVRIDPIIRVSWYTLATIYEELGEQEKAVQCKIVAAHLSGKDGASEWGDLGRECRDIGLLHQAIYCFTQAIKCNKEDVDAMWDRAILLKLSGANNMATKAFLALLSLLPHDPGVLRELAPLLAATEQHVKATALLLSAFNHYRAVVPLVTPESVHLLTTYGYADIELLADFLLAQRTFPEVVRVVRQGVRWLQGRELETGWDELEDDREYDEVRKSRDGWQRGNVWLEEEPTYELDVRLRSRLGLARLGLGMVNEAQHHFAIVTSEDVAEFPELFGAIGDAYFARKMYDEAFDVYRMLAENEETNGPTVWFKCGQCHQMLGDYEEAKECFENVIDEEPSNLEAKLALAKCLEQIGDPSRALVLIKQVIAAREAEHEEVQVDADGKRRRKPWKSREERAAARVNREAAERERHTEFQIAFSRLHELDAEIALGGEDGAEALGQWLELATSLVDSFRSTKQLFPSDYKKKFTGMLTSFRRKGKKAADIEEEADQMANRLQRTMIAEEDNEVEETSFRGLDFDGWADFILKYCFRLTEVDEIELAAEVLLHVRDAGVFRQSESREQTLRLGLIGCYLHANMLSQAQKELRFFLLRRQHETEPLRLLLALLAKYQAGTEAFNDPNLQKFFFRQTKTLHQAAKEHSGDGDARGGSPAALRKGKERAVEDEDDDDAGGAVEDEEGARPVGERFKPTKISPVYLASYGLMMLASQSYQPAIIYLLRAREVDKDQPLVNLALATAYFQRAMSRKTDNRQHQIVQGFAFLDHYRKVRGPCEESDYNLARAFHHFGFESQAVKHYERLLTSASASLAAAQQDGMQVDGAAPAEPSGLSKMAAYNLMLLYSMTGADELARATAEKWLSV</sequence>
<dbReference type="PROSITE" id="PS50005">
    <property type="entry name" value="TPR"/>
    <property type="match status" value="1"/>
</dbReference>
<evidence type="ECO:0008006" key="5">
    <source>
        <dbReference type="Google" id="ProtNLM"/>
    </source>
</evidence>
<keyword evidence="1" id="KW-0802">TPR repeat</keyword>
<feature type="compositionally biased region" description="Basic and acidic residues" evidence="2">
    <location>
        <begin position="872"/>
        <end position="882"/>
    </location>
</feature>
<feature type="region of interest" description="Disordered" evidence="2">
    <location>
        <begin position="1"/>
        <end position="38"/>
    </location>
</feature>
<dbReference type="Proteomes" id="UP001342314">
    <property type="component" value="Unassembled WGS sequence"/>
</dbReference>
<comment type="caution">
    <text evidence="3">The sequence shown here is derived from an EMBL/GenBank/DDBJ whole genome shotgun (WGS) entry which is preliminary data.</text>
</comment>
<dbReference type="AlphaFoldDB" id="A0AAV5GDK7"/>
<keyword evidence="4" id="KW-1185">Reference proteome</keyword>
<reference evidence="3 4" key="1">
    <citation type="submission" date="2021-12" db="EMBL/GenBank/DDBJ databases">
        <title>High titer production of polyol ester of fatty acids by Rhodotorula paludigena BS15 towards product separation-free biomass refinery.</title>
        <authorList>
            <person name="Mano J."/>
            <person name="Ono H."/>
            <person name="Tanaka T."/>
            <person name="Naito K."/>
            <person name="Sushida H."/>
            <person name="Ike M."/>
            <person name="Tokuyasu K."/>
            <person name="Kitaoka M."/>
        </authorList>
    </citation>
    <scope>NUCLEOTIDE SEQUENCE [LARGE SCALE GENOMIC DNA]</scope>
    <source>
        <strain evidence="3 4">BS15</strain>
    </source>
</reference>
<protein>
    <recommendedName>
        <fullName evidence="5">TPR-like protein</fullName>
    </recommendedName>
</protein>
<evidence type="ECO:0000313" key="4">
    <source>
        <dbReference type="Proteomes" id="UP001342314"/>
    </source>
</evidence>
<dbReference type="InterPro" id="IPR039340">
    <property type="entry name" value="Tfc4/TFIIIC-102/Sfc4"/>
</dbReference>
<gene>
    <name evidence="3" type="ORF">Rhopal_000790-T1</name>
</gene>
<dbReference type="SUPFAM" id="SSF48452">
    <property type="entry name" value="TPR-like"/>
    <property type="match status" value="2"/>
</dbReference>
<dbReference type="EMBL" id="BQKY01000002">
    <property type="protein sequence ID" value="GJN87835.1"/>
    <property type="molecule type" value="Genomic_DNA"/>
</dbReference>
<feature type="region of interest" description="Disordered" evidence="2">
    <location>
        <begin position="188"/>
        <end position="208"/>
    </location>
</feature>